<feature type="transmembrane region" description="Helical" evidence="4">
    <location>
        <begin position="20"/>
        <end position="41"/>
    </location>
</feature>
<gene>
    <name evidence="6" type="ORF">PPIS_a4192</name>
</gene>
<evidence type="ECO:0000313" key="6">
    <source>
        <dbReference type="EMBL" id="ATD08854.1"/>
    </source>
</evidence>
<dbReference type="Proteomes" id="UP000016521">
    <property type="component" value="Chromosome I"/>
</dbReference>
<name>A0ABN5CJJ3_PSEO7</name>
<dbReference type="PANTHER" id="PTHR43280:SF2">
    <property type="entry name" value="HTH-TYPE TRANSCRIPTIONAL REGULATOR EXSA"/>
    <property type="match status" value="1"/>
</dbReference>
<dbReference type="InterPro" id="IPR002818">
    <property type="entry name" value="DJ-1/PfpI"/>
</dbReference>
<feature type="domain" description="HTH araC/xylS-type" evidence="5">
    <location>
        <begin position="236"/>
        <end position="334"/>
    </location>
</feature>
<keyword evidence="4" id="KW-0472">Membrane</keyword>
<evidence type="ECO:0000256" key="2">
    <source>
        <dbReference type="ARBA" id="ARBA00023125"/>
    </source>
</evidence>
<sequence>MQNVNVVSLHNWTKYGQFLTMIRIGLFLYPHCMPAGLFYFLDLLETVNNRLSQPAFEVSWVGLEKTEVTCAHNIKLNVDNVINDYQYDAILLPGFWGSTDLHCLPITYGRLINELKKLPSETQVWSYCTGVALHAESGRLNQTKATITWWLTDQAASRFSKVKWNNHLACIYHPDGDATTSGANGYLQIFHNLMRHKFEESVARDVFKFLVLPRPHLDYLPFRHLDLVYLDDPLLKKVFHWVDKTLACDLSVSNLADHLNLTERTLARRVKTLLNMTVLKLIEQIKINRACELLVLTSQTINVVSDNLGYNDDSQFRRTFKRITGLTPKEYRSQFKDHDELSEKQRDMLY</sequence>
<keyword evidence="2" id="KW-0238">DNA-binding</keyword>
<dbReference type="SUPFAM" id="SSF46689">
    <property type="entry name" value="Homeodomain-like"/>
    <property type="match status" value="1"/>
</dbReference>
<evidence type="ECO:0000256" key="3">
    <source>
        <dbReference type="ARBA" id="ARBA00023163"/>
    </source>
</evidence>
<accession>A0ABN5CJJ3</accession>
<dbReference type="InterPro" id="IPR018062">
    <property type="entry name" value="HTH_AraC-typ_CS"/>
</dbReference>
<evidence type="ECO:0000256" key="4">
    <source>
        <dbReference type="SAM" id="Phobius"/>
    </source>
</evidence>
<dbReference type="Pfam" id="PF12833">
    <property type="entry name" value="HTH_18"/>
    <property type="match status" value="1"/>
</dbReference>
<dbReference type="InterPro" id="IPR018060">
    <property type="entry name" value="HTH_AraC"/>
</dbReference>
<proteinExistence type="predicted"/>
<dbReference type="InterPro" id="IPR029062">
    <property type="entry name" value="Class_I_gatase-like"/>
</dbReference>
<keyword evidence="1" id="KW-0805">Transcription regulation</keyword>
<keyword evidence="3" id="KW-0804">Transcription</keyword>
<keyword evidence="4" id="KW-1133">Transmembrane helix</keyword>
<dbReference type="EMBL" id="CP011924">
    <property type="protein sequence ID" value="ATD08854.1"/>
    <property type="molecule type" value="Genomic_DNA"/>
</dbReference>
<dbReference type="InterPro" id="IPR009057">
    <property type="entry name" value="Homeodomain-like_sf"/>
</dbReference>
<dbReference type="PROSITE" id="PS01124">
    <property type="entry name" value="HTH_ARAC_FAMILY_2"/>
    <property type="match status" value="1"/>
</dbReference>
<protein>
    <recommendedName>
        <fullName evidence="5">HTH araC/xylS-type domain-containing protein</fullName>
    </recommendedName>
</protein>
<evidence type="ECO:0000313" key="7">
    <source>
        <dbReference type="Proteomes" id="UP000016521"/>
    </source>
</evidence>
<evidence type="ECO:0000256" key="1">
    <source>
        <dbReference type="ARBA" id="ARBA00023015"/>
    </source>
</evidence>
<dbReference type="Gene3D" id="1.10.10.60">
    <property type="entry name" value="Homeodomain-like"/>
    <property type="match status" value="1"/>
</dbReference>
<dbReference type="SUPFAM" id="SSF52317">
    <property type="entry name" value="Class I glutamine amidotransferase-like"/>
    <property type="match status" value="1"/>
</dbReference>
<dbReference type="Pfam" id="PF01965">
    <property type="entry name" value="DJ-1_PfpI"/>
    <property type="match status" value="1"/>
</dbReference>
<dbReference type="PANTHER" id="PTHR43280">
    <property type="entry name" value="ARAC-FAMILY TRANSCRIPTIONAL REGULATOR"/>
    <property type="match status" value="1"/>
</dbReference>
<dbReference type="PROSITE" id="PS00041">
    <property type="entry name" value="HTH_ARAC_FAMILY_1"/>
    <property type="match status" value="1"/>
</dbReference>
<dbReference type="SMART" id="SM00342">
    <property type="entry name" value="HTH_ARAC"/>
    <property type="match status" value="1"/>
</dbReference>
<dbReference type="PRINTS" id="PR00032">
    <property type="entry name" value="HTHARAC"/>
</dbReference>
<dbReference type="InterPro" id="IPR020449">
    <property type="entry name" value="Tscrpt_reg_AraC-type_HTH"/>
</dbReference>
<keyword evidence="4" id="KW-0812">Transmembrane</keyword>
<evidence type="ECO:0000259" key="5">
    <source>
        <dbReference type="PROSITE" id="PS01124"/>
    </source>
</evidence>
<keyword evidence="7" id="KW-1185">Reference proteome</keyword>
<dbReference type="Gene3D" id="3.40.50.880">
    <property type="match status" value="1"/>
</dbReference>
<reference evidence="6 7" key="1">
    <citation type="submission" date="2015-06" db="EMBL/GenBank/DDBJ databases">
        <authorList>
            <person name="Xie B.-B."/>
            <person name="Rong J.-C."/>
            <person name="Qin Q.-L."/>
            <person name="Zhang Y.-Z."/>
        </authorList>
    </citation>
    <scope>NUCLEOTIDE SEQUENCE [LARGE SCALE GENOMIC DNA]</scope>
    <source>
        <strain evidence="6 7">JCM 20779</strain>
    </source>
</reference>
<organism evidence="6 7">
    <name type="scientific">Pseudoalteromonas piscicida</name>
    <dbReference type="NCBI Taxonomy" id="43662"/>
    <lineage>
        <taxon>Bacteria</taxon>
        <taxon>Pseudomonadati</taxon>
        <taxon>Pseudomonadota</taxon>
        <taxon>Gammaproteobacteria</taxon>
        <taxon>Alteromonadales</taxon>
        <taxon>Pseudoalteromonadaceae</taxon>
        <taxon>Pseudoalteromonas</taxon>
    </lineage>
</organism>